<dbReference type="RefSeq" id="WP_093144764.1">
    <property type="nucleotide sequence ID" value="NZ_BMWO01000004.1"/>
</dbReference>
<dbReference type="Proteomes" id="UP000199321">
    <property type="component" value="Unassembled WGS sequence"/>
</dbReference>
<organism evidence="1 2">
    <name type="scientific">Ulvibacter litoralis</name>
    <dbReference type="NCBI Taxonomy" id="227084"/>
    <lineage>
        <taxon>Bacteria</taxon>
        <taxon>Pseudomonadati</taxon>
        <taxon>Bacteroidota</taxon>
        <taxon>Flavobacteriia</taxon>
        <taxon>Flavobacteriales</taxon>
        <taxon>Flavobacteriaceae</taxon>
        <taxon>Ulvibacter</taxon>
    </lineage>
</organism>
<evidence type="ECO:0000313" key="1">
    <source>
        <dbReference type="EMBL" id="SDF00056.1"/>
    </source>
</evidence>
<accession>A0A1G7HIA4</accession>
<keyword evidence="2" id="KW-1185">Reference proteome</keyword>
<sequence>MSAIDPYTTIAKSTASQDDLDYDFLRKKGIEYIEALGSKLWTDYNSHDPGITILEAVCYAITDLGARMSLPVPTLLAEEDTPDFLKTQFLTAEKALPIKPVTVQDYRKVFIDIDGIKNAWLKKHNKTVYVNCKEDLLSYQPFEIDPKQQHEFVLNGLYDVLIEIDELDPEIYTTEAKRKAQLKKLKKTVREVYQSHRNLCEDLINIEEVSEFPIAVCAQIELVPNADEELVHAHVLDAIEEYLSPSLRFYSLKEMLEKGYTTDQIYNGPMLENGFIDSEELRATALVKEVRLSDLINRIQQIEGINVIRDITINKCDGKPTDTQEWNICVTENRKPKLCDKSAFSYFKGFLPLNINKDKVEAYRKAQQAEEELAIDLVASESKELELPQGDYLDMGSYTTLQNDLPEIYGTSEIGTKARATVAQKAKAKQLKAYLLFFDQILASYFAHLENVKEVFSINGTLKKSYFSQAVDNVKDLDSLVSAQYTTDENITHVLFNELDDTVGRRNELLDHLLSRFAENFSDYAFLMKQLYGTNTDEEVIKTKQRFLQNYETIGCERPLSFNYWKQAPEDLWDTGNVSAFQKRIALITGNPNYFRRNFSDNPLEIYEEIDTDGKIEYRFRFRSNSNIILSSSSKHYHTLAALYNEILNVKNYGRFEENYEIKTNVSGKFYFNLTNPEFPDTSDERHVIARRISSFTTRTAAENAIAKVTAFMETLDPNEGMYVLEHILLRPDVTKENALPDHFLPICTEDCEACESIDPYSFRVSIILPGWTERYSNVDFRRFMEELIQQELPAHILAKICWIGYPKSYDTEGDENEMIELEEAYKAWLLAKTNIGQRQPITKLKRLTKIMSSLHTIYTQGRLHNCDTDEEEQQQDIILGRTNLGKL</sequence>
<dbReference type="Gene3D" id="2.30.29.80">
    <property type="match status" value="1"/>
</dbReference>
<gene>
    <name evidence="1" type="ORF">SAMN05421855_104105</name>
</gene>
<name>A0A1G7HIA4_9FLAO</name>
<dbReference type="STRING" id="227084.SAMN05421855_104105"/>
<dbReference type="EMBL" id="FNBA01000004">
    <property type="protein sequence ID" value="SDF00056.1"/>
    <property type="molecule type" value="Genomic_DNA"/>
</dbReference>
<dbReference type="OrthoDB" id="8263000at2"/>
<dbReference type="AlphaFoldDB" id="A0A1G7HIA4"/>
<reference evidence="1 2" key="1">
    <citation type="submission" date="2016-10" db="EMBL/GenBank/DDBJ databases">
        <authorList>
            <person name="de Groot N.N."/>
        </authorList>
    </citation>
    <scope>NUCLEOTIDE SEQUENCE [LARGE SCALE GENOMIC DNA]</scope>
    <source>
        <strain evidence="1 2">DSM 16195</strain>
    </source>
</reference>
<evidence type="ECO:0000313" key="2">
    <source>
        <dbReference type="Proteomes" id="UP000199321"/>
    </source>
</evidence>
<protein>
    <submittedName>
        <fullName evidence="1">Uncharacterized protein</fullName>
    </submittedName>
</protein>
<proteinExistence type="predicted"/>